<reference evidence="1" key="1">
    <citation type="submission" date="2021-05" db="EMBL/GenBank/DDBJ databases">
        <authorList>
            <person name="Alioto T."/>
            <person name="Alioto T."/>
            <person name="Gomez Garrido J."/>
        </authorList>
    </citation>
    <scope>NUCLEOTIDE SEQUENCE</scope>
</reference>
<accession>A0A8D8HSM1</accession>
<sequence length="194" mass="20227">MLHSIRLRRPTITQVVRYKLPRHRHDHIHLRMWTAPGNGHDSTGVGGCGNFTNFGTDVAGIVVGQVVLRLAELLMEGRGLQVVVVHGLAVGRQLVGEFGGGGAGTAAGDGVGRRVDVLPAGEELFLERGLRGDVVGMVVVGGGRDQVGVVAVEELGRVGGVVEGGGRLVVRVDAAVEVGGWVWGLGEDLVVVEV</sequence>
<evidence type="ECO:0000313" key="1">
    <source>
        <dbReference type="EMBL" id="CAG6539681.1"/>
    </source>
</evidence>
<proteinExistence type="predicted"/>
<dbReference type="EMBL" id="HBUE01221434">
    <property type="protein sequence ID" value="CAG6539681.1"/>
    <property type="molecule type" value="Transcribed_RNA"/>
</dbReference>
<organism evidence="1">
    <name type="scientific">Culex pipiens</name>
    <name type="common">House mosquito</name>
    <dbReference type="NCBI Taxonomy" id="7175"/>
    <lineage>
        <taxon>Eukaryota</taxon>
        <taxon>Metazoa</taxon>
        <taxon>Ecdysozoa</taxon>
        <taxon>Arthropoda</taxon>
        <taxon>Hexapoda</taxon>
        <taxon>Insecta</taxon>
        <taxon>Pterygota</taxon>
        <taxon>Neoptera</taxon>
        <taxon>Endopterygota</taxon>
        <taxon>Diptera</taxon>
        <taxon>Nematocera</taxon>
        <taxon>Culicoidea</taxon>
        <taxon>Culicidae</taxon>
        <taxon>Culicinae</taxon>
        <taxon>Culicini</taxon>
        <taxon>Culex</taxon>
        <taxon>Culex</taxon>
    </lineage>
</organism>
<dbReference type="AlphaFoldDB" id="A0A8D8HSM1"/>
<dbReference type="EMBL" id="HBUE01328082">
    <property type="protein sequence ID" value="CAG6591731.1"/>
    <property type="molecule type" value="Transcribed_RNA"/>
</dbReference>
<name>A0A8D8HSM1_CULPI</name>
<protein>
    <submittedName>
        <fullName evidence="1">(northern house mosquito) hypothetical protein</fullName>
    </submittedName>
</protein>